<name>A0A1H8JN53_9ACTN</name>
<dbReference type="STRING" id="46177.SAMN05660976_08395"/>
<reference evidence="1 2" key="1">
    <citation type="submission" date="2016-10" db="EMBL/GenBank/DDBJ databases">
        <authorList>
            <person name="de Groot N.N."/>
        </authorList>
    </citation>
    <scope>NUCLEOTIDE SEQUENCE [LARGE SCALE GENOMIC DNA]</scope>
    <source>
        <strain evidence="1 2">DSM 43357</strain>
    </source>
</reference>
<dbReference type="AlphaFoldDB" id="A0A1H8JN53"/>
<dbReference type="Proteomes" id="UP000198953">
    <property type="component" value="Unassembled WGS sequence"/>
</dbReference>
<accession>A0A1H8JN53</accession>
<gene>
    <name evidence="1" type="ORF">SAMN05660976_08395</name>
</gene>
<evidence type="ECO:0000313" key="1">
    <source>
        <dbReference type="EMBL" id="SEN82112.1"/>
    </source>
</evidence>
<proteinExistence type="predicted"/>
<dbReference type="EMBL" id="FOBF01000039">
    <property type="protein sequence ID" value="SEN82112.1"/>
    <property type="molecule type" value="Genomic_DNA"/>
</dbReference>
<dbReference type="CDD" id="cd13585">
    <property type="entry name" value="PBP2_TMBP_like"/>
    <property type="match status" value="1"/>
</dbReference>
<dbReference type="RefSeq" id="WP_177227742.1">
    <property type="nucleotide sequence ID" value="NZ_FOBF01000039.1"/>
</dbReference>
<dbReference type="InterPro" id="IPR006059">
    <property type="entry name" value="SBP"/>
</dbReference>
<evidence type="ECO:0000313" key="2">
    <source>
        <dbReference type="Proteomes" id="UP000198953"/>
    </source>
</evidence>
<dbReference type="Pfam" id="PF01547">
    <property type="entry name" value="SBP_bac_1"/>
    <property type="match status" value="1"/>
</dbReference>
<keyword evidence="2" id="KW-1185">Reference proteome</keyword>
<dbReference type="PANTHER" id="PTHR43649">
    <property type="entry name" value="ARABINOSE-BINDING PROTEIN-RELATED"/>
    <property type="match status" value="1"/>
</dbReference>
<dbReference type="SUPFAM" id="SSF53850">
    <property type="entry name" value="Periplasmic binding protein-like II"/>
    <property type="match status" value="1"/>
</dbReference>
<protein>
    <submittedName>
        <fullName evidence="1">Carbohydrate ABC transporter substrate-binding protein, CUT1 family (TC 3.A.1.1.-)</fullName>
    </submittedName>
</protein>
<dbReference type="Gene3D" id="3.40.190.10">
    <property type="entry name" value="Periplasmic binding protein-like II"/>
    <property type="match status" value="2"/>
</dbReference>
<dbReference type="PROSITE" id="PS51257">
    <property type="entry name" value="PROKAR_LIPOPROTEIN"/>
    <property type="match status" value="1"/>
</dbReference>
<organism evidence="1 2">
    <name type="scientific">Nonomuraea pusilla</name>
    <dbReference type="NCBI Taxonomy" id="46177"/>
    <lineage>
        <taxon>Bacteria</taxon>
        <taxon>Bacillati</taxon>
        <taxon>Actinomycetota</taxon>
        <taxon>Actinomycetes</taxon>
        <taxon>Streptosporangiales</taxon>
        <taxon>Streptosporangiaceae</taxon>
        <taxon>Nonomuraea</taxon>
    </lineage>
</organism>
<dbReference type="PANTHER" id="PTHR43649:SF12">
    <property type="entry name" value="DIACETYLCHITOBIOSE BINDING PROTEIN DASA"/>
    <property type="match status" value="1"/>
</dbReference>
<sequence>MNLRGAASATLLVVAATACGSGAGSDGEQAKTLTYWASNQAAGIELDRKILEPELAAFQKSTGIKVNLEVIPWSDLQTRILNAAASGRGPDVVNIGNTWSTSLQATGAFVEFDDATLAKVGGKGRFLASSMSSTGAPGLPPGSLPLYGMAYGLYYNKKRFAEAGIDEPPKTWQELVGTARKLTGGGRYGLTLLGASYTEGVHFAWMFGRQNGASVFDGEHPAFDTPEMVAGVKRYLDLIAVDKVVNPSDAEKTQDAQLYTDFASGKAAMMIMQNHGTAGLAAFDMDPDEYGVVPIPLPEDARQPVTSHVAGINITAFAESRNREGALKFIEFMTSPQEQTKLNKAFGSLPVVNGVTDPAFAAGHNKVFAEVLATAQPLPMIPQEAQFETLVGTAVKDLFAQVATGERVTESDIKAKLSEAGQKLLNGG</sequence>
<dbReference type="InterPro" id="IPR050490">
    <property type="entry name" value="Bact_solute-bd_prot1"/>
</dbReference>